<feature type="transmembrane region" description="Helical" evidence="1">
    <location>
        <begin position="192"/>
        <end position="215"/>
    </location>
</feature>
<keyword evidence="3" id="KW-1185">Reference proteome</keyword>
<organism evidence="2 3">
    <name type="scientific">Chryseomicrobium excrementi</name>
    <dbReference type="NCBI Taxonomy" id="2041346"/>
    <lineage>
        <taxon>Bacteria</taxon>
        <taxon>Bacillati</taxon>
        <taxon>Bacillota</taxon>
        <taxon>Bacilli</taxon>
        <taxon>Bacillales</taxon>
        <taxon>Caryophanaceae</taxon>
        <taxon>Chryseomicrobium</taxon>
    </lineage>
</organism>
<evidence type="ECO:0000313" key="2">
    <source>
        <dbReference type="EMBL" id="PJK16194.1"/>
    </source>
</evidence>
<proteinExistence type="predicted"/>
<accession>A0A2M9EYA3</accession>
<keyword evidence="1" id="KW-0812">Transmembrane</keyword>
<protein>
    <recommendedName>
        <fullName evidence="4">DUF817 domain-containing protein</fullName>
    </recommendedName>
</protein>
<keyword evidence="1" id="KW-1133">Transmembrane helix</keyword>
<evidence type="ECO:0008006" key="4">
    <source>
        <dbReference type="Google" id="ProtNLM"/>
    </source>
</evidence>
<evidence type="ECO:0000256" key="1">
    <source>
        <dbReference type="SAM" id="Phobius"/>
    </source>
</evidence>
<feature type="transmembrane region" description="Helical" evidence="1">
    <location>
        <begin position="21"/>
        <end position="40"/>
    </location>
</feature>
<feature type="transmembrane region" description="Helical" evidence="1">
    <location>
        <begin position="167"/>
        <end position="185"/>
    </location>
</feature>
<dbReference type="InterPro" id="IPR008535">
    <property type="entry name" value="DUF817"/>
</dbReference>
<dbReference type="Pfam" id="PF05675">
    <property type="entry name" value="DUF817"/>
    <property type="match status" value="1"/>
</dbReference>
<feature type="transmembrane region" description="Helical" evidence="1">
    <location>
        <begin position="106"/>
        <end position="128"/>
    </location>
</feature>
<dbReference type="AlphaFoldDB" id="A0A2M9EYA3"/>
<dbReference type="RefSeq" id="WP_100353971.1">
    <property type="nucleotide sequence ID" value="NZ_PCGR01000003.1"/>
</dbReference>
<sequence length="260" mass="30455">MEHSVELTRPYSLIHFVTYQLRAAIFPLFIFVILGTTLVIDLPFLARYDWLLIFCLLMQFVMVKTGLETVDELKVITVFHLIGLLMEIFKVNMGSWSYPEEGLFKIMNVPLFSGFMYASVASYLCQFWRIFDVKLLKWPSLYLAVPLATGIYLNFFTHHYIWDFRWVLFGLVVVVFFRTKLTFFYNSSRVHLPLIVYFFLIGLLIWVGENIATLLGAWHYPDQQDGWQLVHLGKISSWLLLVIVSFLIVANLKVVKEKIT</sequence>
<dbReference type="OrthoDB" id="1550598at2"/>
<feature type="transmembrane region" description="Helical" evidence="1">
    <location>
        <begin position="46"/>
        <end position="63"/>
    </location>
</feature>
<feature type="transmembrane region" description="Helical" evidence="1">
    <location>
        <begin position="140"/>
        <end position="161"/>
    </location>
</feature>
<reference evidence="2 3" key="1">
    <citation type="submission" date="2017-10" db="EMBL/GenBank/DDBJ databases">
        <title>Draft genome of Chryseomicrobium casticus sp. nov.</title>
        <authorList>
            <person name="Chakraborty R."/>
            <person name="Saha T."/>
        </authorList>
    </citation>
    <scope>NUCLEOTIDE SEQUENCE [LARGE SCALE GENOMIC DNA]</scope>
    <source>
        <strain evidence="2 3">ET03</strain>
    </source>
</reference>
<keyword evidence="1" id="KW-0472">Membrane</keyword>
<feature type="transmembrane region" description="Helical" evidence="1">
    <location>
        <begin position="235"/>
        <end position="255"/>
    </location>
</feature>
<dbReference type="PIRSF" id="PIRSF009141">
    <property type="entry name" value="UCP009141"/>
    <property type="match status" value="1"/>
</dbReference>
<evidence type="ECO:0000313" key="3">
    <source>
        <dbReference type="Proteomes" id="UP000228680"/>
    </source>
</evidence>
<gene>
    <name evidence="2" type="ORF">CQS04_09790</name>
</gene>
<name>A0A2M9EYA3_9BACL</name>
<feature type="transmembrane region" description="Helical" evidence="1">
    <location>
        <begin position="75"/>
        <end position="94"/>
    </location>
</feature>
<comment type="caution">
    <text evidence="2">The sequence shown here is derived from an EMBL/GenBank/DDBJ whole genome shotgun (WGS) entry which is preliminary data.</text>
</comment>
<dbReference type="Proteomes" id="UP000228680">
    <property type="component" value="Unassembled WGS sequence"/>
</dbReference>
<dbReference type="EMBL" id="PCGR01000003">
    <property type="protein sequence ID" value="PJK16194.1"/>
    <property type="molecule type" value="Genomic_DNA"/>
</dbReference>